<evidence type="ECO:0000313" key="2">
    <source>
        <dbReference type="Proteomes" id="UP001165960"/>
    </source>
</evidence>
<comment type="caution">
    <text evidence="1">The sequence shown here is derived from an EMBL/GenBank/DDBJ whole genome shotgun (WGS) entry which is preliminary data.</text>
</comment>
<reference evidence="1" key="1">
    <citation type="submission" date="2022-04" db="EMBL/GenBank/DDBJ databases">
        <title>Genome of the entomopathogenic fungus Entomophthora muscae.</title>
        <authorList>
            <person name="Elya C."/>
            <person name="Lovett B.R."/>
            <person name="Lee E."/>
            <person name="Macias A.M."/>
            <person name="Hajek A.E."/>
            <person name="De Bivort B.L."/>
            <person name="Kasson M.T."/>
            <person name="De Fine Licht H.H."/>
            <person name="Stajich J.E."/>
        </authorList>
    </citation>
    <scope>NUCLEOTIDE SEQUENCE</scope>
    <source>
        <strain evidence="1">Berkeley</strain>
    </source>
</reference>
<evidence type="ECO:0000313" key="1">
    <source>
        <dbReference type="EMBL" id="KAJ9051654.1"/>
    </source>
</evidence>
<name>A0ACC2RNK9_9FUNG</name>
<dbReference type="Proteomes" id="UP001165960">
    <property type="component" value="Unassembled WGS sequence"/>
</dbReference>
<proteinExistence type="predicted"/>
<sequence length="139" mass="14670">MPLPDNRSFPKVTTCNTGSLGDKISNPANEKSPKPVPSLRCNTCPANPPNTIATNDHLPVPDARSFSKIPICDTGESGGNISKSISKNCPKSAQSPENGAGPEYLFNTNNQVVKKKGLKAYSAEIANGAHLFLIPPCPL</sequence>
<accession>A0ACC2RNK9</accession>
<organism evidence="1 2">
    <name type="scientific">Entomophthora muscae</name>
    <dbReference type="NCBI Taxonomy" id="34485"/>
    <lineage>
        <taxon>Eukaryota</taxon>
        <taxon>Fungi</taxon>
        <taxon>Fungi incertae sedis</taxon>
        <taxon>Zoopagomycota</taxon>
        <taxon>Entomophthoromycotina</taxon>
        <taxon>Entomophthoromycetes</taxon>
        <taxon>Entomophthorales</taxon>
        <taxon>Entomophthoraceae</taxon>
        <taxon>Entomophthora</taxon>
    </lineage>
</organism>
<dbReference type="EMBL" id="QTSX02007106">
    <property type="protein sequence ID" value="KAJ9051654.1"/>
    <property type="molecule type" value="Genomic_DNA"/>
</dbReference>
<gene>
    <name evidence="1" type="ORF">DSO57_1002789</name>
</gene>
<protein>
    <submittedName>
        <fullName evidence="1">Uncharacterized protein</fullName>
    </submittedName>
</protein>
<keyword evidence="2" id="KW-1185">Reference proteome</keyword>